<dbReference type="InterPro" id="IPR036890">
    <property type="entry name" value="HATPase_C_sf"/>
</dbReference>
<gene>
    <name evidence="1" type="ORF">NCTC13071_00740</name>
</gene>
<name>A0A448L463_9BACT</name>
<dbReference type="Proteomes" id="UP000274578">
    <property type="component" value="Chromosome 1"/>
</dbReference>
<dbReference type="RefSeq" id="WP_018920945.1">
    <property type="nucleotide sequence ID" value="NZ_LR134384.1"/>
</dbReference>
<dbReference type="Gene3D" id="3.30.565.10">
    <property type="entry name" value="Histidine kinase-like ATPase, C-terminal domain"/>
    <property type="match status" value="1"/>
</dbReference>
<organism evidence="1 2">
    <name type="scientific">Segatella oris</name>
    <dbReference type="NCBI Taxonomy" id="28135"/>
    <lineage>
        <taxon>Bacteria</taxon>
        <taxon>Pseudomonadati</taxon>
        <taxon>Bacteroidota</taxon>
        <taxon>Bacteroidia</taxon>
        <taxon>Bacteroidales</taxon>
        <taxon>Prevotellaceae</taxon>
        <taxon>Segatella</taxon>
    </lineage>
</organism>
<dbReference type="KEGG" id="poc:NCTC13071_00740"/>
<dbReference type="EMBL" id="LR134384">
    <property type="protein sequence ID" value="VEH14757.1"/>
    <property type="molecule type" value="Genomic_DNA"/>
</dbReference>
<dbReference type="REBASE" id="288928">
    <property type="entry name" value="Por13071ORF739P"/>
</dbReference>
<sequence length="548" mass="63315">MKQYNFNISLSILNHLGRNLYRNFITVLGEAVSNSWDADAHNVYITIDREARILIVRDDGEGMDEDDFQNKFLKIGYSKRKDKSTHTNSGRPYIGRKGIGKLALLSCAQTITVLTKKEKEELVGGIIDNAGLDKAIRNDISSDEYNLGVPDDTIIATYKERLGKEGTVIIFQDLKDGIRNRVEYITKLVALYFRFSLKDPKFNIYINEKLITIKELNSIKDKTQFAWILNDTEDPYIKDSKFLKSKIIPLENAAIKGFVASVEKPSDIKIKGTDEKVTIDLYVNGRLREKDILRHIPIARIVQSYLYGQIHFDSLDDDIDRFTSSREGVVPDDPKFKELLKVLNEVIKTVMNDWDIWRTEINEDGDLENPRMTKKQRKSQELFNVVVEDFKPSKDNEPSRKKVEGWIKEIREDAEFNLSSYGECFAAENLLRKYINDKQIEIPEKIQKEINEKWEPNAKKYKEAANINFNIREGESSLSYLDMDNLSFIADDEKDKQKKACLLRDAAEYKPIRDALSHTARLTKLAKDKLNMTYENIKARIIVLLNRA</sequence>
<dbReference type="Pfam" id="PF13589">
    <property type="entry name" value="HATPase_c_3"/>
    <property type="match status" value="1"/>
</dbReference>
<evidence type="ECO:0000313" key="1">
    <source>
        <dbReference type="EMBL" id="VEH14757.1"/>
    </source>
</evidence>
<dbReference type="AlphaFoldDB" id="A0A448L463"/>
<accession>A0A448L463</accession>
<reference evidence="1 2" key="1">
    <citation type="submission" date="2018-12" db="EMBL/GenBank/DDBJ databases">
        <authorList>
            <consortium name="Pathogen Informatics"/>
        </authorList>
    </citation>
    <scope>NUCLEOTIDE SEQUENCE [LARGE SCALE GENOMIC DNA]</scope>
    <source>
        <strain evidence="1 2">NCTC13071</strain>
    </source>
</reference>
<evidence type="ECO:0000313" key="2">
    <source>
        <dbReference type="Proteomes" id="UP000274578"/>
    </source>
</evidence>
<proteinExistence type="predicted"/>
<dbReference type="SUPFAM" id="SSF55874">
    <property type="entry name" value="ATPase domain of HSP90 chaperone/DNA topoisomerase II/histidine kinase"/>
    <property type="match status" value="1"/>
</dbReference>
<protein>
    <submittedName>
        <fullName evidence="1">DNA mismatch repair protein</fullName>
    </submittedName>
</protein>
<dbReference type="GeneID" id="85011628"/>